<feature type="region of interest" description="Disordered" evidence="1">
    <location>
        <begin position="35"/>
        <end position="90"/>
    </location>
</feature>
<gene>
    <name evidence="2" type="ORF">SAMN06893096_11048</name>
</gene>
<evidence type="ECO:0000313" key="3">
    <source>
        <dbReference type="Proteomes" id="UP000198373"/>
    </source>
</evidence>
<organism evidence="2 3">
    <name type="scientific">Geodermatophilus pulveris</name>
    <dbReference type="NCBI Taxonomy" id="1564159"/>
    <lineage>
        <taxon>Bacteria</taxon>
        <taxon>Bacillati</taxon>
        <taxon>Actinomycetota</taxon>
        <taxon>Actinomycetes</taxon>
        <taxon>Geodermatophilales</taxon>
        <taxon>Geodermatophilaceae</taxon>
        <taxon>Geodermatophilus</taxon>
    </lineage>
</organism>
<protein>
    <submittedName>
        <fullName evidence="2">Uncharacterized protein</fullName>
    </submittedName>
</protein>
<dbReference type="EMBL" id="FZOO01000010">
    <property type="protein sequence ID" value="SNS89885.1"/>
    <property type="molecule type" value="Genomic_DNA"/>
</dbReference>
<evidence type="ECO:0000256" key="1">
    <source>
        <dbReference type="SAM" id="MobiDB-lite"/>
    </source>
</evidence>
<sequence length="122" mass="12467">MSQAGRVTAADDALAALAAAADAQRGELAALLAATGGAGWPTGPGSRSPTRSPGRCAHPPTCPGCAAPGTAAAPAWAPPRPAGGYRPGPALDRWVRARDRRCRFPGCRRRIPAAGELDHLRR</sequence>
<reference evidence="3" key="1">
    <citation type="submission" date="2017-06" db="EMBL/GenBank/DDBJ databases">
        <authorList>
            <person name="Varghese N."/>
            <person name="Submissions S."/>
        </authorList>
    </citation>
    <scope>NUCLEOTIDE SEQUENCE [LARGE SCALE GENOMIC DNA]</scope>
    <source>
        <strain evidence="3">DSM 46839</strain>
    </source>
</reference>
<evidence type="ECO:0000313" key="2">
    <source>
        <dbReference type="EMBL" id="SNS89885.1"/>
    </source>
</evidence>
<name>A0A239I8D2_9ACTN</name>
<dbReference type="AlphaFoldDB" id="A0A239I8D2"/>
<dbReference type="RefSeq" id="WP_143425124.1">
    <property type="nucleotide sequence ID" value="NZ_FZOO01000010.1"/>
</dbReference>
<proteinExistence type="predicted"/>
<dbReference type="Proteomes" id="UP000198373">
    <property type="component" value="Unassembled WGS sequence"/>
</dbReference>
<feature type="compositionally biased region" description="Low complexity" evidence="1">
    <location>
        <begin position="57"/>
        <end position="75"/>
    </location>
</feature>
<keyword evidence="3" id="KW-1185">Reference proteome</keyword>
<accession>A0A239I8D2</accession>